<dbReference type="Gene3D" id="3.10.290.10">
    <property type="entry name" value="RNA-binding S4 domain"/>
    <property type="match status" value="1"/>
</dbReference>
<dbReference type="PROSITE" id="PS01129">
    <property type="entry name" value="PSI_RLU"/>
    <property type="match status" value="1"/>
</dbReference>
<evidence type="ECO:0000256" key="4">
    <source>
        <dbReference type="ARBA" id="ARBA00022552"/>
    </source>
</evidence>
<evidence type="ECO:0000313" key="10">
    <source>
        <dbReference type="EMBL" id="MFC4892987.1"/>
    </source>
</evidence>
<evidence type="ECO:0000313" key="11">
    <source>
        <dbReference type="Proteomes" id="UP001595926"/>
    </source>
</evidence>
<comment type="catalytic activity">
    <reaction evidence="8">
        <text>a uridine in RNA = a pseudouridine in RNA</text>
        <dbReference type="Rhea" id="RHEA:48348"/>
        <dbReference type="Rhea" id="RHEA-COMP:12068"/>
        <dbReference type="Rhea" id="RHEA-COMP:12069"/>
        <dbReference type="ChEBI" id="CHEBI:65314"/>
        <dbReference type="ChEBI" id="CHEBI:65315"/>
    </reaction>
</comment>
<dbReference type="PROSITE" id="PS50889">
    <property type="entry name" value="S4"/>
    <property type="match status" value="1"/>
</dbReference>
<dbReference type="SMART" id="SM00363">
    <property type="entry name" value="S4"/>
    <property type="match status" value="1"/>
</dbReference>
<dbReference type="EMBL" id="JBHSJH010000003">
    <property type="protein sequence ID" value="MFC4892987.1"/>
    <property type="molecule type" value="Genomic_DNA"/>
</dbReference>
<gene>
    <name evidence="10" type="ORF">ACFPDQ_07975</name>
</gene>
<sequence>MSGVQYIEVDSDIIEQRVDNFLISKFSGLPRSLIYRWIRKGELRVNKKRVKQTDRVTSGDIIRVPPFILETDESIVKIPSQHLDFLENRILYETDDYIVVDKPSGMAVHGGSGVNSGLVERLRQLRPKVKRLDLVHRLDKETSGCIILAKKHSSVVYFFDLFKQRKVDKIYFAVVHGLWDKNIKKIELPLKRTLSKSGERIVKVDCVDGKKAITNILNVTYIGKNFSLLEIKLETGRTHQIRVHCQMSGHPIVFDKKYGDSEKDRSLNGLKIDKLMLHAYSLEFFDSKKNEEVKVKADLDSRIKRILDLKD</sequence>
<reference evidence="11" key="1">
    <citation type="journal article" date="2019" name="Int. J. Syst. Evol. Microbiol.">
        <title>The Global Catalogue of Microorganisms (GCM) 10K type strain sequencing project: providing services to taxonomists for standard genome sequencing and annotation.</title>
        <authorList>
            <consortium name="The Broad Institute Genomics Platform"/>
            <consortium name="The Broad Institute Genome Sequencing Center for Infectious Disease"/>
            <person name="Wu L."/>
            <person name="Ma J."/>
        </authorList>
    </citation>
    <scope>NUCLEOTIDE SEQUENCE [LARGE SCALE GENOMIC DNA]</scope>
    <source>
        <strain evidence="11">CGMCC 1.13718</strain>
    </source>
</reference>
<keyword evidence="5 7" id="KW-0694">RNA-binding</keyword>
<dbReference type="RefSeq" id="WP_119331017.1">
    <property type="nucleotide sequence ID" value="NZ_JBHSJH010000003.1"/>
</dbReference>
<keyword evidence="11" id="KW-1185">Reference proteome</keyword>
<dbReference type="CDD" id="cd00165">
    <property type="entry name" value="S4"/>
    <property type="match status" value="1"/>
</dbReference>
<dbReference type="SUPFAM" id="SSF55174">
    <property type="entry name" value="Alpha-L RNA-binding motif"/>
    <property type="match status" value="1"/>
</dbReference>
<keyword evidence="4" id="KW-0698">rRNA processing</keyword>
<dbReference type="InterPro" id="IPR036986">
    <property type="entry name" value="S4_RNA-bd_sf"/>
</dbReference>
<dbReference type="PANTHER" id="PTHR21600:SF92">
    <property type="entry name" value="RIBOSOMAL LARGE SUBUNIT PSEUDOURIDINE SYNTHASE C"/>
    <property type="match status" value="1"/>
</dbReference>
<accession>A0ABV9TDT5</accession>
<evidence type="ECO:0000256" key="7">
    <source>
        <dbReference type="PROSITE-ProRule" id="PRU00182"/>
    </source>
</evidence>
<evidence type="ECO:0000256" key="5">
    <source>
        <dbReference type="ARBA" id="ARBA00022884"/>
    </source>
</evidence>
<dbReference type="Pfam" id="PF00849">
    <property type="entry name" value="PseudoU_synth_2"/>
    <property type="match status" value="1"/>
</dbReference>
<evidence type="ECO:0000256" key="1">
    <source>
        <dbReference type="ARBA" id="ARBA00000381"/>
    </source>
</evidence>
<evidence type="ECO:0000256" key="8">
    <source>
        <dbReference type="RuleBase" id="RU362028"/>
    </source>
</evidence>
<dbReference type="InterPro" id="IPR002942">
    <property type="entry name" value="S4_RNA-bd"/>
</dbReference>
<name>A0ABV9TDT5_9GAMM</name>
<comment type="similarity">
    <text evidence="3 8">Belongs to the pseudouridine synthase RluA family.</text>
</comment>
<dbReference type="InterPro" id="IPR006224">
    <property type="entry name" value="PsdUridine_synth_RluA-like_CS"/>
</dbReference>
<organism evidence="10 11">
    <name type="scientific">Pseudofrancisella aestuarii</name>
    <dbReference type="NCBI Taxonomy" id="2670347"/>
    <lineage>
        <taxon>Bacteria</taxon>
        <taxon>Pseudomonadati</taxon>
        <taxon>Pseudomonadota</taxon>
        <taxon>Gammaproteobacteria</taxon>
        <taxon>Thiotrichales</taxon>
        <taxon>Francisellaceae</taxon>
        <taxon>Pseudofrancisella</taxon>
    </lineage>
</organism>
<protein>
    <recommendedName>
        <fullName evidence="8">Pseudouridine synthase</fullName>
        <ecNumber evidence="8">5.4.99.-</ecNumber>
    </recommendedName>
</protein>
<keyword evidence="6 8" id="KW-0413">Isomerase</keyword>
<dbReference type="Proteomes" id="UP001595926">
    <property type="component" value="Unassembled WGS sequence"/>
</dbReference>
<comment type="caution">
    <text evidence="10">The sequence shown here is derived from an EMBL/GenBank/DDBJ whole genome shotgun (WGS) entry which is preliminary data.</text>
</comment>
<dbReference type="Pfam" id="PF01479">
    <property type="entry name" value="S4"/>
    <property type="match status" value="1"/>
</dbReference>
<dbReference type="SUPFAM" id="SSF55120">
    <property type="entry name" value="Pseudouridine synthase"/>
    <property type="match status" value="1"/>
</dbReference>
<dbReference type="InterPro" id="IPR050188">
    <property type="entry name" value="RluA_PseudoU_synthase"/>
</dbReference>
<dbReference type="CDD" id="cd02869">
    <property type="entry name" value="PseudoU_synth_RluA_like"/>
    <property type="match status" value="1"/>
</dbReference>
<dbReference type="InterPro" id="IPR020103">
    <property type="entry name" value="PsdUridine_synth_cat_dom_sf"/>
</dbReference>
<evidence type="ECO:0000256" key="2">
    <source>
        <dbReference type="ARBA" id="ARBA00002876"/>
    </source>
</evidence>
<feature type="domain" description="RNA-binding S4" evidence="9">
    <location>
        <begin position="16"/>
        <end position="73"/>
    </location>
</feature>
<dbReference type="EC" id="5.4.99.-" evidence="8"/>
<evidence type="ECO:0000256" key="6">
    <source>
        <dbReference type="ARBA" id="ARBA00023235"/>
    </source>
</evidence>
<dbReference type="Gene3D" id="3.30.2350.10">
    <property type="entry name" value="Pseudouridine synthase"/>
    <property type="match status" value="1"/>
</dbReference>
<proteinExistence type="inferred from homology"/>
<evidence type="ECO:0000256" key="3">
    <source>
        <dbReference type="ARBA" id="ARBA00010876"/>
    </source>
</evidence>
<comment type="function">
    <text evidence="2">Responsible for synthesis of pseudouridine from uracil at positions 955, 2504 and 2580 in 23S ribosomal RNA.</text>
</comment>
<dbReference type="InterPro" id="IPR006145">
    <property type="entry name" value="PsdUridine_synth_RsuA/RluA"/>
</dbReference>
<evidence type="ECO:0000259" key="9">
    <source>
        <dbReference type="SMART" id="SM00363"/>
    </source>
</evidence>
<dbReference type="InterPro" id="IPR006225">
    <property type="entry name" value="PsdUridine_synth_RluC/D"/>
</dbReference>
<dbReference type="NCBIfam" id="TIGR00005">
    <property type="entry name" value="rluA_subfam"/>
    <property type="match status" value="1"/>
</dbReference>
<dbReference type="PANTHER" id="PTHR21600">
    <property type="entry name" value="MITOCHONDRIAL RNA PSEUDOURIDINE SYNTHASE"/>
    <property type="match status" value="1"/>
</dbReference>
<comment type="catalytic activity">
    <reaction evidence="1">
        <text>uridine(955/2504/2580) in 23S rRNA = pseudouridine(955/2504/2580) in 23S rRNA</text>
        <dbReference type="Rhea" id="RHEA:42528"/>
        <dbReference type="Rhea" id="RHEA-COMP:10099"/>
        <dbReference type="Rhea" id="RHEA-COMP:10100"/>
        <dbReference type="ChEBI" id="CHEBI:65314"/>
        <dbReference type="ChEBI" id="CHEBI:65315"/>
        <dbReference type="EC" id="5.4.99.24"/>
    </reaction>
</comment>